<evidence type="ECO:0000313" key="1">
    <source>
        <dbReference type="EMBL" id="KXA17665.1"/>
    </source>
</evidence>
<protein>
    <submittedName>
        <fullName evidence="1">Addiction module antitoxin, RelB/DinJ family</fullName>
    </submittedName>
</protein>
<comment type="caution">
    <text evidence="1">The sequence shown here is derived from an EMBL/GenBank/DDBJ whole genome shotgun (WGS) entry which is preliminary data.</text>
</comment>
<dbReference type="GO" id="GO:0006355">
    <property type="term" value="P:regulation of DNA-templated transcription"/>
    <property type="evidence" value="ECO:0007669"/>
    <property type="project" value="InterPro"/>
</dbReference>
<name>A0A133NN22_GARVA</name>
<dbReference type="Proteomes" id="UP000070558">
    <property type="component" value="Unassembled WGS sequence"/>
</dbReference>
<dbReference type="OrthoDB" id="9804867at2"/>
<sequence length="95" mass="10706">MTTATTDVVNVNFRAKKEDKLNAERVCKELGISMSAALNVFIKTIGREKRIPLDFSLDPFYSPSNQAYLKSQIDGVKNGTIKLEEHNCKGHYDNK</sequence>
<dbReference type="InterPro" id="IPR013321">
    <property type="entry name" value="Arc_rbn_hlx_hlx"/>
</dbReference>
<dbReference type="NCBIfam" id="TIGR02384">
    <property type="entry name" value="RelB_DinJ"/>
    <property type="match status" value="1"/>
</dbReference>
<reference evidence="1 2" key="1">
    <citation type="submission" date="2016-01" db="EMBL/GenBank/DDBJ databases">
        <authorList>
            <person name="Oliw E.H."/>
        </authorList>
    </citation>
    <scope>NUCLEOTIDE SEQUENCE [LARGE SCALE GENOMIC DNA]</scope>
    <source>
        <strain evidence="1 2">GED7760B</strain>
    </source>
</reference>
<accession>A0A133NN22</accession>
<dbReference type="Gene3D" id="1.10.1220.10">
    <property type="entry name" value="Met repressor-like"/>
    <property type="match status" value="1"/>
</dbReference>
<evidence type="ECO:0000313" key="2">
    <source>
        <dbReference type="Proteomes" id="UP000070558"/>
    </source>
</evidence>
<dbReference type="Pfam" id="PF04221">
    <property type="entry name" value="RelB"/>
    <property type="match status" value="1"/>
</dbReference>
<organism evidence="1 2">
    <name type="scientific">Gardnerella vaginalis</name>
    <dbReference type="NCBI Taxonomy" id="2702"/>
    <lineage>
        <taxon>Bacteria</taxon>
        <taxon>Bacillati</taxon>
        <taxon>Actinomycetota</taxon>
        <taxon>Actinomycetes</taxon>
        <taxon>Bifidobacteriales</taxon>
        <taxon>Bifidobacteriaceae</taxon>
        <taxon>Gardnerella</taxon>
    </lineage>
</organism>
<dbReference type="EMBL" id="LRQA01000048">
    <property type="protein sequence ID" value="KXA17665.1"/>
    <property type="molecule type" value="Genomic_DNA"/>
</dbReference>
<dbReference type="AlphaFoldDB" id="A0A133NN22"/>
<dbReference type="PATRIC" id="fig|2702.99.peg.1002"/>
<dbReference type="InterPro" id="IPR007337">
    <property type="entry name" value="RelB/DinJ"/>
</dbReference>
<proteinExistence type="predicted"/>
<dbReference type="RefSeq" id="WP_060787156.1">
    <property type="nucleotide sequence ID" value="NZ_KQ956821.1"/>
</dbReference>
<gene>
    <name evidence="1" type="ORF">HMPREF3216_01026</name>
</gene>